<evidence type="ECO:0000313" key="1">
    <source>
        <dbReference type="EMBL" id="KAJ1674330.1"/>
    </source>
</evidence>
<organism evidence="1 2">
    <name type="scientific">Spiromyces aspiralis</name>
    <dbReference type="NCBI Taxonomy" id="68401"/>
    <lineage>
        <taxon>Eukaryota</taxon>
        <taxon>Fungi</taxon>
        <taxon>Fungi incertae sedis</taxon>
        <taxon>Zoopagomycota</taxon>
        <taxon>Kickxellomycotina</taxon>
        <taxon>Kickxellomycetes</taxon>
        <taxon>Kickxellales</taxon>
        <taxon>Kickxellaceae</taxon>
        <taxon>Spiromyces</taxon>
    </lineage>
</organism>
<dbReference type="Proteomes" id="UP001145114">
    <property type="component" value="Unassembled WGS sequence"/>
</dbReference>
<dbReference type="EMBL" id="JAMZIH010006058">
    <property type="protein sequence ID" value="KAJ1674330.1"/>
    <property type="molecule type" value="Genomic_DNA"/>
</dbReference>
<gene>
    <name evidence="1" type="ORF">EV182_003500</name>
</gene>
<accession>A0ACC1HCL4</accession>
<name>A0ACC1HCL4_9FUNG</name>
<proteinExistence type="predicted"/>
<protein>
    <submittedName>
        <fullName evidence="1">Uncharacterized protein</fullName>
    </submittedName>
</protein>
<reference evidence="1" key="1">
    <citation type="submission" date="2022-06" db="EMBL/GenBank/DDBJ databases">
        <title>Phylogenomic reconstructions and comparative analyses of Kickxellomycotina fungi.</title>
        <authorList>
            <person name="Reynolds N.K."/>
            <person name="Stajich J.E."/>
            <person name="Barry K."/>
            <person name="Grigoriev I.V."/>
            <person name="Crous P."/>
            <person name="Smith M.E."/>
        </authorList>
    </citation>
    <scope>NUCLEOTIDE SEQUENCE</scope>
    <source>
        <strain evidence="1">RSA 2271</strain>
    </source>
</reference>
<sequence>MAAGGGDSGSKLDKSASDSKGTDESEDDAASDSDTTAGSTGSGGDDNSDDDGSDGSDGGSSEDNEDGNPAHPAGDGAPKGPMRRKPLSTPTITQDAIAHRLAKEHQVDVVLSTGALVALVLLRSSQAEEVAIPFKIVGEIGDDGGIRKTLVVDKPLPTILSLTPRRRNRLYYDAMLEAMLVDTTKPKTLGGAGVERDLAGLVDTASANLNYTLWQLGDMRIMIRYKVHGYVNEPVDGHLPAQDTRAKNAGDQGKRQSNVVSRTLTIKSKLEYQYDYAPEEISEAERIRWWLSCYVRGTAQMLIGHIDVGTNELVRLERQSLKDILPPAWASLPDACTRYLSFVLARLQEFEPGEYVLTHRKNDVDMRVLASLPTEASAPSTRSLRASTAVQSSYDLWHWLGWPLAKNGDAPSPYVDQPLPTMADESEYVPARWVGAPDKIPYTFPAEPPWYHRSESADDAPEGGYSGEFGGRRSRRKTNKKKKQQRKRRRQQQQQQQQQQGTNIQSENAGTSKRLKVG</sequence>
<keyword evidence="2" id="KW-1185">Reference proteome</keyword>
<comment type="caution">
    <text evidence="1">The sequence shown here is derived from an EMBL/GenBank/DDBJ whole genome shotgun (WGS) entry which is preliminary data.</text>
</comment>
<evidence type="ECO:0000313" key="2">
    <source>
        <dbReference type="Proteomes" id="UP001145114"/>
    </source>
</evidence>